<proteinExistence type="inferred from homology"/>
<dbReference type="InterPro" id="IPR027417">
    <property type="entry name" value="P-loop_NTPase"/>
</dbReference>
<dbReference type="InterPro" id="IPR008145">
    <property type="entry name" value="GK/Ca_channel_bsu"/>
</dbReference>
<comment type="caution">
    <text evidence="5">The sequence shown here is derived from an EMBL/GenBank/DDBJ whole genome shotgun (WGS) entry which is preliminary data.</text>
</comment>
<dbReference type="Proteomes" id="UP000789901">
    <property type="component" value="Unassembled WGS sequence"/>
</dbReference>
<organism evidence="5 6">
    <name type="scientific">Gigaspora margarita</name>
    <dbReference type="NCBI Taxonomy" id="4874"/>
    <lineage>
        <taxon>Eukaryota</taxon>
        <taxon>Fungi</taxon>
        <taxon>Fungi incertae sedis</taxon>
        <taxon>Mucoromycota</taxon>
        <taxon>Glomeromycotina</taxon>
        <taxon>Glomeromycetes</taxon>
        <taxon>Diversisporales</taxon>
        <taxon>Gigasporaceae</taxon>
        <taxon>Gigaspora</taxon>
    </lineage>
</organism>
<evidence type="ECO:0000256" key="3">
    <source>
        <dbReference type="ARBA" id="ARBA00022777"/>
    </source>
</evidence>
<comment type="similarity">
    <text evidence="1">Belongs to the guanylate kinase family.</text>
</comment>
<dbReference type="InterPro" id="IPR020590">
    <property type="entry name" value="Guanylate_kinase_CS"/>
</dbReference>
<dbReference type="Pfam" id="PF00625">
    <property type="entry name" value="Guanylate_kin"/>
    <property type="match status" value="1"/>
</dbReference>
<accession>A0ABM8VWN8</accession>
<name>A0ABM8VWN8_GIGMA</name>
<dbReference type="PROSITE" id="PS50052">
    <property type="entry name" value="GUANYLATE_KINASE_2"/>
    <property type="match status" value="1"/>
</dbReference>
<dbReference type="SMART" id="SM00072">
    <property type="entry name" value="GuKc"/>
    <property type="match status" value="1"/>
</dbReference>
<keyword evidence="6" id="KW-1185">Reference proteome</keyword>
<dbReference type="Gene3D" id="3.30.63.10">
    <property type="entry name" value="Guanylate Kinase phosphate binding domain"/>
    <property type="match status" value="1"/>
</dbReference>
<evidence type="ECO:0000259" key="4">
    <source>
        <dbReference type="PROSITE" id="PS50052"/>
    </source>
</evidence>
<feature type="domain" description="Guanylate kinase-like" evidence="4">
    <location>
        <begin position="1"/>
        <end position="134"/>
    </location>
</feature>
<sequence length="134" mass="15614">MKRLLAHPELNSQKLITTTTRSPRLGEINGQDYYFVSREEFQKGITNNQFLEYVEYNDNYYGTSLNGLEKSLSTKNVLLVVDEEEIKKRLIIAERETPFAKEYDHILTVNDNLDEITEIIKKQVLAKLKAKVFV</sequence>
<dbReference type="PANTHER" id="PTHR23117:SF13">
    <property type="entry name" value="GUANYLATE KINASE"/>
    <property type="match status" value="1"/>
</dbReference>
<dbReference type="SUPFAM" id="SSF52540">
    <property type="entry name" value="P-loop containing nucleoside triphosphate hydrolases"/>
    <property type="match status" value="1"/>
</dbReference>
<dbReference type="Gene3D" id="3.40.50.300">
    <property type="entry name" value="P-loop containing nucleotide triphosphate hydrolases"/>
    <property type="match status" value="1"/>
</dbReference>
<keyword evidence="2" id="KW-0808">Transferase</keyword>
<dbReference type="InterPro" id="IPR008144">
    <property type="entry name" value="Guanylate_kin-like_dom"/>
</dbReference>
<reference evidence="5 6" key="1">
    <citation type="submission" date="2021-06" db="EMBL/GenBank/DDBJ databases">
        <authorList>
            <person name="Kallberg Y."/>
            <person name="Tangrot J."/>
            <person name="Rosling A."/>
        </authorList>
    </citation>
    <scope>NUCLEOTIDE SEQUENCE [LARGE SCALE GENOMIC DNA]</scope>
    <source>
        <strain evidence="5 6">120-4 pot B 10/14</strain>
    </source>
</reference>
<dbReference type="EMBL" id="CAJVQB010000086">
    <property type="protein sequence ID" value="CAG8465189.1"/>
    <property type="molecule type" value="Genomic_DNA"/>
</dbReference>
<gene>
    <name evidence="5" type="ORF">GMARGA_LOCUS504</name>
</gene>
<evidence type="ECO:0000256" key="2">
    <source>
        <dbReference type="ARBA" id="ARBA00022679"/>
    </source>
</evidence>
<keyword evidence="3" id="KW-0418">Kinase</keyword>
<evidence type="ECO:0000256" key="1">
    <source>
        <dbReference type="ARBA" id="ARBA00005790"/>
    </source>
</evidence>
<evidence type="ECO:0000313" key="5">
    <source>
        <dbReference type="EMBL" id="CAG8465189.1"/>
    </source>
</evidence>
<dbReference type="PANTHER" id="PTHR23117">
    <property type="entry name" value="GUANYLATE KINASE-RELATED"/>
    <property type="match status" value="1"/>
</dbReference>
<protein>
    <submittedName>
        <fullName evidence="5">10486_t:CDS:1</fullName>
    </submittedName>
</protein>
<evidence type="ECO:0000313" key="6">
    <source>
        <dbReference type="Proteomes" id="UP000789901"/>
    </source>
</evidence>
<dbReference type="PROSITE" id="PS00856">
    <property type="entry name" value="GUANYLATE_KINASE_1"/>
    <property type="match status" value="1"/>
</dbReference>